<protein>
    <recommendedName>
        <fullName evidence="4">Centrosomal protein of 44 kDa</fullName>
    </recommendedName>
</protein>
<dbReference type="Proteomes" id="UP000694548">
    <property type="component" value="Chromosome sgr08"/>
</dbReference>
<reference evidence="10" key="2">
    <citation type="submission" date="2025-08" db="UniProtKB">
        <authorList>
            <consortium name="Ensembl"/>
        </authorList>
    </citation>
    <scope>IDENTIFICATION</scope>
</reference>
<gene>
    <name evidence="10" type="primary">cep44</name>
</gene>
<dbReference type="InterPro" id="IPR033603">
    <property type="entry name" value="CEP44"/>
</dbReference>
<evidence type="ECO:0000256" key="4">
    <source>
        <dbReference type="ARBA" id="ARBA00014053"/>
    </source>
</evidence>
<dbReference type="GO" id="GO:0010457">
    <property type="term" value="P:centriole-centriole cohesion"/>
    <property type="evidence" value="ECO:0007669"/>
    <property type="project" value="TreeGrafter"/>
</dbReference>
<dbReference type="GO" id="GO:0005814">
    <property type="term" value="C:centriole"/>
    <property type="evidence" value="ECO:0007669"/>
    <property type="project" value="UniProtKB-SubCell"/>
</dbReference>
<evidence type="ECO:0000256" key="5">
    <source>
        <dbReference type="ARBA" id="ARBA00022490"/>
    </source>
</evidence>
<dbReference type="Pfam" id="PF15007">
    <property type="entry name" value="CEP44"/>
    <property type="match status" value="1"/>
</dbReference>
<dbReference type="GeneTree" id="ENSGT00390000009873"/>
<name>A0A8C6PXV4_NOTFU</name>
<evidence type="ECO:0000256" key="3">
    <source>
        <dbReference type="ARBA" id="ARBA00004647"/>
    </source>
</evidence>
<accession>A0A8C6PXV4</accession>
<sequence>MNHFWCFYLQAVPEHLVPSRQEQRKACLNKKEVVAYPIAFLPILSFSLTSSSPPFAESLVAVGLELAGKTDLRFTDTLYKVLRDVFHYKPMLSKQQFLQSGFSQRKISFTCDIINLVLQRHCQLKKNEIADISVRNEFPQGGWTFP</sequence>
<evidence type="ECO:0000313" key="10">
    <source>
        <dbReference type="Ensembl" id="ENSNFUP00015050449.1"/>
    </source>
</evidence>
<dbReference type="GO" id="GO:0030496">
    <property type="term" value="C:midbody"/>
    <property type="evidence" value="ECO:0007669"/>
    <property type="project" value="UniProtKB-SubCell"/>
</dbReference>
<evidence type="ECO:0000256" key="6">
    <source>
        <dbReference type="ARBA" id="ARBA00023054"/>
    </source>
</evidence>
<dbReference type="PANTHER" id="PTHR31477:SF1">
    <property type="entry name" value="CENTROSOMAL PROTEIN OF 44 KDA"/>
    <property type="match status" value="1"/>
</dbReference>
<evidence type="ECO:0000313" key="11">
    <source>
        <dbReference type="Proteomes" id="UP000694548"/>
    </source>
</evidence>
<reference evidence="10" key="3">
    <citation type="submission" date="2025-09" db="UniProtKB">
        <authorList>
            <consortium name="Ensembl"/>
        </authorList>
    </citation>
    <scope>IDENTIFICATION</scope>
</reference>
<dbReference type="Ensembl" id="ENSNFUT00015052621.1">
    <property type="protein sequence ID" value="ENSNFUP00015050449.1"/>
    <property type="gene ID" value="ENSNFUG00015023698.1"/>
</dbReference>
<dbReference type="AlphaFoldDB" id="A0A8C6PXV4"/>
<organism evidence="10 11">
    <name type="scientific">Nothobranchius furzeri</name>
    <name type="common">Turquoise killifish</name>
    <dbReference type="NCBI Taxonomy" id="105023"/>
    <lineage>
        <taxon>Eukaryota</taxon>
        <taxon>Metazoa</taxon>
        <taxon>Chordata</taxon>
        <taxon>Craniata</taxon>
        <taxon>Vertebrata</taxon>
        <taxon>Euteleostomi</taxon>
        <taxon>Actinopterygii</taxon>
        <taxon>Neopterygii</taxon>
        <taxon>Teleostei</taxon>
        <taxon>Neoteleostei</taxon>
        <taxon>Acanthomorphata</taxon>
        <taxon>Ovalentaria</taxon>
        <taxon>Atherinomorphae</taxon>
        <taxon>Cyprinodontiformes</taxon>
        <taxon>Nothobranchiidae</taxon>
        <taxon>Nothobranchius</taxon>
    </lineage>
</organism>
<evidence type="ECO:0000256" key="7">
    <source>
        <dbReference type="ARBA" id="ARBA00023212"/>
    </source>
</evidence>
<keyword evidence="11" id="KW-1185">Reference proteome</keyword>
<feature type="domain" description="Centrosomal CEP44" evidence="9">
    <location>
        <begin position="37"/>
        <end position="128"/>
    </location>
</feature>
<comment type="function">
    <text evidence="8">Centriole-enriched microtubule-binding protein involved in centriole biogenesis. In collaboration with CEP295 and POC1B, is required for the centriole-to-centrosome conversion by ensuring the formation of bona fide centriole wall. Functions as a linker component that maintains centrosome cohesion. Associates with CROCC and regulates its stability and localization to the centrosome.</text>
</comment>
<evidence type="ECO:0000256" key="2">
    <source>
        <dbReference type="ARBA" id="ARBA00004214"/>
    </source>
</evidence>
<comment type="subcellular location">
    <subcellularLocation>
        <location evidence="1">Cytoplasm</location>
        <location evidence="1">Cytoskeleton</location>
        <location evidence="1">Microtubule organizing center</location>
        <location evidence="1">Centrosome</location>
        <location evidence="1">Centriole</location>
    </subcellularLocation>
    <subcellularLocation>
        <location evidence="3">Cytoplasm</location>
        <location evidence="3">Cytoskeleton</location>
        <location evidence="3">Spindle pole</location>
    </subcellularLocation>
    <subcellularLocation>
        <location evidence="2">Midbody</location>
    </subcellularLocation>
</comment>
<evidence type="ECO:0000259" key="9">
    <source>
        <dbReference type="Pfam" id="PF15007"/>
    </source>
</evidence>
<dbReference type="PANTHER" id="PTHR31477">
    <property type="entry name" value="CENTROSOMAL PROTEIN OF 44 KDA"/>
    <property type="match status" value="1"/>
</dbReference>
<evidence type="ECO:0000256" key="8">
    <source>
        <dbReference type="ARBA" id="ARBA00046235"/>
    </source>
</evidence>
<keyword evidence="5" id="KW-0963">Cytoplasm</keyword>
<keyword evidence="6" id="KW-0175">Coiled coil</keyword>
<dbReference type="GO" id="GO:0005813">
    <property type="term" value="C:centrosome"/>
    <property type="evidence" value="ECO:0007669"/>
    <property type="project" value="TreeGrafter"/>
</dbReference>
<proteinExistence type="predicted"/>
<dbReference type="GO" id="GO:0000922">
    <property type="term" value="C:spindle pole"/>
    <property type="evidence" value="ECO:0007669"/>
    <property type="project" value="UniProtKB-SubCell"/>
</dbReference>
<dbReference type="GO" id="GO:0007099">
    <property type="term" value="P:centriole replication"/>
    <property type="evidence" value="ECO:0007669"/>
    <property type="project" value="TreeGrafter"/>
</dbReference>
<keyword evidence="7" id="KW-0206">Cytoskeleton</keyword>
<reference evidence="10" key="1">
    <citation type="submission" date="2014-08" db="EMBL/GenBank/DDBJ databases">
        <authorList>
            <person name="Senf B."/>
            <person name="Petzold A."/>
            <person name="Downie B.R."/>
            <person name="Koch P."/>
            <person name="Platzer M."/>
        </authorList>
    </citation>
    <scope>NUCLEOTIDE SEQUENCE [LARGE SCALE GENOMIC DNA]</scope>
    <source>
        <strain evidence="10">GRZ</strain>
    </source>
</reference>
<evidence type="ECO:0000256" key="1">
    <source>
        <dbReference type="ARBA" id="ARBA00004114"/>
    </source>
</evidence>
<dbReference type="InterPro" id="IPR029157">
    <property type="entry name" value="CEP44_CC"/>
</dbReference>